<keyword evidence="12 17" id="KW-0255">Endonuclease</keyword>
<evidence type="ECO:0000313" key="20">
    <source>
        <dbReference type="EMBL" id="SJZ48011.1"/>
    </source>
</evidence>
<dbReference type="InterPro" id="IPR036389">
    <property type="entry name" value="RNase_III_sf"/>
</dbReference>
<dbReference type="GO" id="GO:0003725">
    <property type="term" value="F:double-stranded RNA binding"/>
    <property type="evidence" value="ECO:0007669"/>
    <property type="project" value="TreeGrafter"/>
</dbReference>
<keyword evidence="8 17" id="KW-0819">tRNA processing</keyword>
<dbReference type="PROSITE" id="PS00517">
    <property type="entry name" value="RNASE_3_1"/>
    <property type="match status" value="1"/>
</dbReference>
<protein>
    <recommendedName>
        <fullName evidence="17">Ribonuclease 3</fullName>
        <ecNumber evidence="17">3.1.26.3</ecNumber>
    </recommendedName>
    <alternativeName>
        <fullName evidence="17">Ribonuclease III</fullName>
        <shortName evidence="17">RNase III</shortName>
    </alternativeName>
</protein>
<proteinExistence type="inferred from homology"/>
<keyword evidence="7 17" id="KW-0507">mRNA processing</keyword>
<evidence type="ECO:0000256" key="1">
    <source>
        <dbReference type="ARBA" id="ARBA00000109"/>
    </source>
</evidence>
<dbReference type="InterPro" id="IPR000999">
    <property type="entry name" value="RNase_III_dom"/>
</dbReference>
<keyword evidence="6 17" id="KW-0698">rRNA processing</keyword>
<comment type="similarity">
    <text evidence="3">Belongs to the ribonuclease III family.</text>
</comment>
<evidence type="ECO:0000259" key="18">
    <source>
        <dbReference type="PROSITE" id="PS50137"/>
    </source>
</evidence>
<dbReference type="STRING" id="263852.SAMN02745116_00458"/>
<dbReference type="HAMAP" id="MF_00104">
    <property type="entry name" value="RNase_III"/>
    <property type="match status" value="1"/>
</dbReference>
<name>A0A1T4L078_9ENTE</name>
<dbReference type="Proteomes" id="UP000190328">
    <property type="component" value="Unassembled WGS sequence"/>
</dbReference>
<dbReference type="GO" id="GO:0006397">
    <property type="term" value="P:mRNA processing"/>
    <property type="evidence" value="ECO:0007669"/>
    <property type="project" value="UniProtKB-UniRule"/>
</dbReference>
<evidence type="ECO:0000256" key="8">
    <source>
        <dbReference type="ARBA" id="ARBA00022694"/>
    </source>
</evidence>
<keyword evidence="13 17" id="KW-0378">Hydrolase</keyword>
<dbReference type="SMART" id="SM00358">
    <property type="entry name" value="DSRM"/>
    <property type="match status" value="1"/>
</dbReference>
<evidence type="ECO:0000256" key="6">
    <source>
        <dbReference type="ARBA" id="ARBA00022552"/>
    </source>
</evidence>
<evidence type="ECO:0000256" key="4">
    <source>
        <dbReference type="ARBA" id="ARBA00011738"/>
    </source>
</evidence>
<dbReference type="GO" id="GO:0008033">
    <property type="term" value="P:tRNA processing"/>
    <property type="evidence" value="ECO:0007669"/>
    <property type="project" value="UniProtKB-KW"/>
</dbReference>
<feature type="active site" evidence="17">
    <location>
        <position position="51"/>
    </location>
</feature>
<dbReference type="SUPFAM" id="SSF69065">
    <property type="entry name" value="RNase III domain-like"/>
    <property type="match status" value="1"/>
</dbReference>
<comment type="cofactor">
    <cofactor evidence="17">
        <name>Mg(2+)</name>
        <dbReference type="ChEBI" id="CHEBI:18420"/>
    </cofactor>
</comment>
<dbReference type="FunFam" id="3.30.160.20:FF:000003">
    <property type="entry name" value="Ribonuclease 3"/>
    <property type="match status" value="1"/>
</dbReference>
<evidence type="ECO:0000256" key="15">
    <source>
        <dbReference type="ARBA" id="ARBA00022884"/>
    </source>
</evidence>
<dbReference type="GO" id="GO:0010468">
    <property type="term" value="P:regulation of gene expression"/>
    <property type="evidence" value="ECO:0007669"/>
    <property type="project" value="TreeGrafter"/>
</dbReference>
<accession>A0A1T4L078</accession>
<dbReference type="AlphaFoldDB" id="A0A1T4L078"/>
<evidence type="ECO:0000313" key="21">
    <source>
        <dbReference type="Proteomes" id="UP000190328"/>
    </source>
</evidence>
<dbReference type="CDD" id="cd00593">
    <property type="entry name" value="RIBOc"/>
    <property type="match status" value="1"/>
</dbReference>
<dbReference type="EC" id="3.1.26.3" evidence="17"/>
<keyword evidence="14 17" id="KW-0460">Magnesium</keyword>
<dbReference type="PROSITE" id="PS50137">
    <property type="entry name" value="DS_RBD"/>
    <property type="match status" value="1"/>
</dbReference>
<evidence type="ECO:0000256" key="11">
    <source>
        <dbReference type="ARBA" id="ARBA00022730"/>
    </source>
</evidence>
<sequence>MKELQDKLLKEFEIQFQDEAILSQAFTHSSYVNEHRTLGLEDNERLEFLGDAVLEYLISDFLYKEYSEYPEGKLSKLRSSIVREESLSYFAVECGFDEHILLGKGEEISGGRSRPSLLCDLFEAFLGALTLDQGLDVSKKFIQNVMVEKIKAGIFHQEMDFKTRLQEELQQNGEVSIRYDLVEEIGPAHEKIFVIDVYADEKKIGFGSGKSKKQAEQAAASNALENL</sequence>
<evidence type="ECO:0000256" key="7">
    <source>
        <dbReference type="ARBA" id="ARBA00022664"/>
    </source>
</evidence>
<evidence type="ECO:0000256" key="9">
    <source>
        <dbReference type="ARBA" id="ARBA00022722"/>
    </source>
</evidence>
<keyword evidence="10 17" id="KW-0479">Metal-binding</keyword>
<dbReference type="PANTHER" id="PTHR11207">
    <property type="entry name" value="RIBONUCLEASE III"/>
    <property type="match status" value="1"/>
</dbReference>
<keyword evidence="15 17" id="KW-0694">RNA-binding</keyword>
<evidence type="ECO:0000256" key="3">
    <source>
        <dbReference type="ARBA" id="ARBA00010183"/>
    </source>
</evidence>
<dbReference type="CDD" id="cd10845">
    <property type="entry name" value="DSRM_RNAse_III_family"/>
    <property type="match status" value="1"/>
</dbReference>
<dbReference type="SMART" id="SM00535">
    <property type="entry name" value="RIBOc"/>
    <property type="match status" value="1"/>
</dbReference>
<evidence type="ECO:0000256" key="13">
    <source>
        <dbReference type="ARBA" id="ARBA00022801"/>
    </source>
</evidence>
<gene>
    <name evidence="17" type="primary">rnc</name>
    <name evidence="20" type="ORF">SAMN02745116_00458</name>
</gene>
<comment type="function">
    <text evidence="17">Digests double-stranded RNA. Involved in the processing of primary rRNA transcript to yield the immediate precursors to the large and small rRNAs (23S and 16S). Processes some mRNAs, and tRNAs when they are encoded in the rRNA operon. Processes pre-crRNA and tracrRNA of type II CRISPR loci if present in the organism.</text>
</comment>
<dbReference type="Gene3D" id="3.30.160.20">
    <property type="match status" value="1"/>
</dbReference>
<dbReference type="GO" id="GO:0006364">
    <property type="term" value="P:rRNA processing"/>
    <property type="evidence" value="ECO:0007669"/>
    <property type="project" value="UniProtKB-UniRule"/>
</dbReference>
<dbReference type="Pfam" id="PF14622">
    <property type="entry name" value="Ribonucleas_3_3"/>
    <property type="match status" value="1"/>
</dbReference>
<dbReference type="InterPro" id="IPR011907">
    <property type="entry name" value="RNase_III"/>
</dbReference>
<reference evidence="20 21" key="1">
    <citation type="submission" date="2017-02" db="EMBL/GenBank/DDBJ databases">
        <authorList>
            <person name="Peterson S.W."/>
        </authorList>
    </citation>
    <scope>NUCLEOTIDE SEQUENCE [LARGE SCALE GENOMIC DNA]</scope>
    <source>
        <strain evidence="20 21">ATCC BAA-1030</strain>
    </source>
</reference>
<feature type="domain" description="DRBM" evidence="18">
    <location>
        <begin position="160"/>
        <end position="227"/>
    </location>
</feature>
<feature type="binding site" evidence="17">
    <location>
        <position position="123"/>
    </location>
    <ligand>
        <name>Mg(2+)</name>
        <dbReference type="ChEBI" id="CHEBI:18420"/>
    </ligand>
</feature>
<dbReference type="GO" id="GO:0019843">
    <property type="term" value="F:rRNA binding"/>
    <property type="evidence" value="ECO:0007669"/>
    <property type="project" value="UniProtKB-KW"/>
</dbReference>
<dbReference type="OrthoDB" id="9805026at2"/>
<keyword evidence="21" id="KW-1185">Reference proteome</keyword>
<keyword evidence="11 17" id="KW-0699">rRNA-binding</keyword>
<keyword evidence="5 17" id="KW-0963">Cytoplasm</keyword>
<evidence type="ECO:0000256" key="16">
    <source>
        <dbReference type="ARBA" id="ARBA00053741"/>
    </source>
</evidence>
<comment type="function">
    <text evidence="16">Digests double-stranded RNA. Involved in the processing of primary rRNA transcript to yield the immediate precursors to the large and small rRNAs (23S and 16S). Also processes some mRNAs, and tRNAs when they are encoded in the rRNA operon.</text>
</comment>
<feature type="active site" evidence="17">
    <location>
        <position position="123"/>
    </location>
</feature>
<evidence type="ECO:0000256" key="10">
    <source>
        <dbReference type="ARBA" id="ARBA00022723"/>
    </source>
</evidence>
<evidence type="ECO:0000256" key="14">
    <source>
        <dbReference type="ARBA" id="ARBA00022842"/>
    </source>
</evidence>
<organism evidence="20 21">
    <name type="scientific">Pilibacter termitis</name>
    <dbReference type="NCBI Taxonomy" id="263852"/>
    <lineage>
        <taxon>Bacteria</taxon>
        <taxon>Bacillati</taxon>
        <taxon>Bacillota</taxon>
        <taxon>Bacilli</taxon>
        <taxon>Lactobacillales</taxon>
        <taxon>Enterococcaceae</taxon>
        <taxon>Pilibacter</taxon>
    </lineage>
</organism>
<evidence type="ECO:0000256" key="12">
    <source>
        <dbReference type="ARBA" id="ARBA00022759"/>
    </source>
</evidence>
<evidence type="ECO:0000256" key="5">
    <source>
        <dbReference type="ARBA" id="ARBA00022490"/>
    </source>
</evidence>
<dbReference type="FunFam" id="1.10.1520.10:FF:000001">
    <property type="entry name" value="Ribonuclease 3"/>
    <property type="match status" value="1"/>
</dbReference>
<comment type="subcellular location">
    <subcellularLocation>
        <location evidence="2 17">Cytoplasm</location>
    </subcellularLocation>
</comment>
<dbReference type="GO" id="GO:0046872">
    <property type="term" value="F:metal ion binding"/>
    <property type="evidence" value="ECO:0007669"/>
    <property type="project" value="UniProtKB-KW"/>
</dbReference>
<evidence type="ECO:0000259" key="19">
    <source>
        <dbReference type="PROSITE" id="PS50142"/>
    </source>
</evidence>
<dbReference type="SUPFAM" id="SSF54768">
    <property type="entry name" value="dsRNA-binding domain-like"/>
    <property type="match status" value="1"/>
</dbReference>
<dbReference type="Gene3D" id="1.10.1520.10">
    <property type="entry name" value="Ribonuclease III domain"/>
    <property type="match status" value="1"/>
</dbReference>
<comment type="subunit">
    <text evidence="4 17">Homodimer.</text>
</comment>
<feature type="domain" description="RNase III" evidence="19">
    <location>
        <begin position="5"/>
        <end position="134"/>
    </location>
</feature>
<dbReference type="InterPro" id="IPR014720">
    <property type="entry name" value="dsRBD_dom"/>
</dbReference>
<dbReference type="Pfam" id="PF00035">
    <property type="entry name" value="dsrm"/>
    <property type="match status" value="1"/>
</dbReference>
<feature type="binding site" evidence="17">
    <location>
        <position position="47"/>
    </location>
    <ligand>
        <name>Mg(2+)</name>
        <dbReference type="ChEBI" id="CHEBI:18420"/>
    </ligand>
</feature>
<comment type="catalytic activity">
    <reaction evidence="1 17">
        <text>Endonucleolytic cleavage to 5'-phosphomonoester.</text>
        <dbReference type="EC" id="3.1.26.3"/>
    </reaction>
</comment>
<evidence type="ECO:0000256" key="2">
    <source>
        <dbReference type="ARBA" id="ARBA00004496"/>
    </source>
</evidence>
<evidence type="ECO:0000256" key="17">
    <source>
        <dbReference type="HAMAP-Rule" id="MF_00104"/>
    </source>
</evidence>
<dbReference type="NCBIfam" id="TIGR02191">
    <property type="entry name" value="RNaseIII"/>
    <property type="match status" value="1"/>
</dbReference>
<dbReference type="GO" id="GO:0042802">
    <property type="term" value="F:identical protein binding"/>
    <property type="evidence" value="ECO:0007669"/>
    <property type="project" value="UniProtKB-ARBA"/>
</dbReference>
<dbReference type="RefSeq" id="WP_078806423.1">
    <property type="nucleotide sequence ID" value="NZ_FUXI01000004.1"/>
</dbReference>
<dbReference type="GO" id="GO:0004525">
    <property type="term" value="F:ribonuclease III activity"/>
    <property type="evidence" value="ECO:0007669"/>
    <property type="project" value="UniProtKB-UniRule"/>
</dbReference>
<dbReference type="PANTHER" id="PTHR11207:SF0">
    <property type="entry name" value="RIBONUCLEASE 3"/>
    <property type="match status" value="1"/>
</dbReference>
<dbReference type="PROSITE" id="PS50142">
    <property type="entry name" value="RNASE_3_2"/>
    <property type="match status" value="1"/>
</dbReference>
<dbReference type="GO" id="GO:0005737">
    <property type="term" value="C:cytoplasm"/>
    <property type="evidence" value="ECO:0007669"/>
    <property type="project" value="UniProtKB-SubCell"/>
</dbReference>
<dbReference type="EMBL" id="FUXI01000004">
    <property type="protein sequence ID" value="SJZ48011.1"/>
    <property type="molecule type" value="Genomic_DNA"/>
</dbReference>
<keyword evidence="9 17" id="KW-0540">Nuclease</keyword>
<feature type="binding site" evidence="17">
    <location>
        <position position="120"/>
    </location>
    <ligand>
        <name>Mg(2+)</name>
        <dbReference type="ChEBI" id="CHEBI:18420"/>
    </ligand>
</feature>